<proteinExistence type="predicted"/>
<dbReference type="PANTHER" id="PTHR28283">
    <property type="entry name" value="3',5'-CYCLIC-NUCLEOTIDE PHOSPHODIESTERASE 1"/>
    <property type="match status" value="1"/>
</dbReference>
<dbReference type="InterPro" id="IPR036866">
    <property type="entry name" value="RibonucZ/Hydroxyglut_hydro"/>
</dbReference>
<organism evidence="1 2">
    <name type="scientific">Eremothecium gossypii (strain ATCC 10895 / CBS 109.51 / FGSC 9923 / NRRL Y-1056)</name>
    <name type="common">Yeast</name>
    <name type="synonym">Ashbya gossypii</name>
    <dbReference type="NCBI Taxonomy" id="284811"/>
    <lineage>
        <taxon>Eukaryota</taxon>
        <taxon>Fungi</taxon>
        <taxon>Dikarya</taxon>
        <taxon>Ascomycota</taxon>
        <taxon>Saccharomycotina</taxon>
        <taxon>Saccharomycetes</taxon>
        <taxon>Saccharomycetales</taxon>
        <taxon>Saccharomycetaceae</taxon>
        <taxon>Eremothecium</taxon>
    </lineage>
</organism>
<dbReference type="CDD" id="cd07735">
    <property type="entry name" value="class_II_PDE_MBL-fold"/>
    <property type="match status" value="1"/>
</dbReference>
<dbReference type="InParanoid" id="Q753R7"/>
<dbReference type="RefSeq" id="NP_985806.1">
    <property type="nucleotide sequence ID" value="NM_211161.1"/>
</dbReference>
<accession>Q753R7</accession>
<evidence type="ECO:0000313" key="1">
    <source>
        <dbReference type="EMBL" id="AAS53630.1"/>
    </source>
</evidence>
<dbReference type="GO" id="GO:1902660">
    <property type="term" value="P:negative regulation of glucose mediated signaling pathway"/>
    <property type="evidence" value="ECO:0000318"/>
    <property type="project" value="GO_Central"/>
</dbReference>
<dbReference type="KEGG" id="ago:AGOS_AFR259W"/>
<dbReference type="SUPFAM" id="SSF56281">
    <property type="entry name" value="Metallo-hydrolase/oxidoreductase"/>
    <property type="match status" value="1"/>
</dbReference>
<dbReference type="Proteomes" id="UP000000591">
    <property type="component" value="Chromosome VI"/>
</dbReference>
<dbReference type="GeneID" id="4622069"/>
<evidence type="ECO:0000313" key="2">
    <source>
        <dbReference type="Proteomes" id="UP000000591"/>
    </source>
</evidence>
<keyword evidence="2" id="KW-1185">Reference proteome</keyword>
<dbReference type="Pfam" id="PF02112">
    <property type="entry name" value="PDEase_II"/>
    <property type="match status" value="1"/>
</dbReference>
<name>Q753R7_EREGS</name>
<reference evidence="1 2" key="1">
    <citation type="journal article" date="2004" name="Science">
        <title>The Ashbya gossypii genome as a tool for mapping the ancient Saccharomyces cerevisiae genome.</title>
        <authorList>
            <person name="Dietrich F.S."/>
            <person name="Voegeli S."/>
            <person name="Brachat S."/>
            <person name="Lerch A."/>
            <person name="Gates K."/>
            <person name="Steiner S."/>
            <person name="Mohr C."/>
            <person name="Pohlmann R."/>
            <person name="Luedi P."/>
            <person name="Choi S."/>
            <person name="Wing R.A."/>
            <person name="Flavier A."/>
            <person name="Gaffney T.D."/>
            <person name="Philippsen P."/>
        </authorList>
    </citation>
    <scope>NUCLEOTIDE SEQUENCE [LARGE SCALE GENOMIC DNA]</scope>
    <source>
        <strain evidence="2">ATCC 10895 / CBS 109.51 / FGSC 9923 / NRRL Y-1056</strain>
    </source>
</reference>
<protein>
    <submittedName>
        <fullName evidence="1">AFR259Wp</fullName>
    </submittedName>
</protein>
<dbReference type="OrthoDB" id="258495at2759"/>
<dbReference type="FunCoup" id="Q753R7">
    <property type="interactions" value="59"/>
</dbReference>
<dbReference type="HOGENOM" id="CLU_016658_2_1_1"/>
<gene>
    <name evidence="1" type="ORF">AGOS_AFR259W</name>
</gene>
<dbReference type="InterPro" id="IPR000396">
    <property type="entry name" value="Pdiesterase2"/>
</dbReference>
<dbReference type="Gene3D" id="3.60.15.10">
    <property type="entry name" value="Ribonuclease Z/Hydroxyacylglutathione hydrolase-like"/>
    <property type="match status" value="1"/>
</dbReference>
<dbReference type="eggNOG" id="ENOG502RFKK">
    <property type="taxonomic scope" value="Eukaryota"/>
</dbReference>
<dbReference type="PRINTS" id="PR00388">
    <property type="entry name" value="PDIESTERASE2"/>
</dbReference>
<dbReference type="EMBL" id="AE016819">
    <property type="protein sequence ID" value="AAS53630.1"/>
    <property type="molecule type" value="Genomic_DNA"/>
</dbReference>
<dbReference type="STRING" id="284811.Q753R7"/>
<reference evidence="2" key="2">
    <citation type="journal article" date="2013" name="G3 (Bethesda)">
        <title>Genomes of Ashbya fungi isolated from insects reveal four mating-type loci, numerous translocations, lack of transposons, and distinct gene duplications.</title>
        <authorList>
            <person name="Dietrich F.S."/>
            <person name="Voegeli S."/>
            <person name="Kuo S."/>
            <person name="Philippsen P."/>
        </authorList>
    </citation>
    <scope>GENOME REANNOTATION</scope>
    <source>
        <strain evidence="2">ATCC 10895 / CBS 109.51 / FGSC 9923 / NRRL Y-1056</strain>
    </source>
</reference>
<dbReference type="PANTHER" id="PTHR28283:SF1">
    <property type="entry name" value="3',5'-CYCLIC-NUCLEOTIDE PHOSPHODIESTERASE 1"/>
    <property type="match status" value="1"/>
</dbReference>
<dbReference type="OMA" id="YYITHPH"/>
<dbReference type="GO" id="GO:0006198">
    <property type="term" value="P:cAMP catabolic process"/>
    <property type="evidence" value="ECO:0007669"/>
    <property type="project" value="InterPro"/>
</dbReference>
<dbReference type="GO" id="GO:0004115">
    <property type="term" value="F:3',5'-cyclic-AMP phosphodiesterase activity"/>
    <property type="evidence" value="ECO:0000318"/>
    <property type="project" value="GO_Central"/>
</dbReference>
<dbReference type="AlphaFoldDB" id="Q753R7"/>
<dbReference type="GO" id="GO:0047555">
    <property type="term" value="F:3',5'-cyclic-GMP phosphodiesterase activity"/>
    <property type="evidence" value="ECO:0000318"/>
    <property type="project" value="GO_Central"/>
</dbReference>
<sequence length="355" mass="39633">MGGFELTVLGSCGGPWESGTQSFMLKPRGSTNYGYVCVDAGSGLKQLIELAAAQDPNAEVESFYKRDFEPVAAYHSERATANPGLGTLSARTAEHFRTELVAVQRGAALYHEIGEVFVTHPHLDHVIALALNSPMAGIREKRVLGLPFTIQALRKHIFNDKVWPDLLGPRDPVFELEAMEPVKPHVSSIVPHWTITPFPVSHGVTVREREPFYSTGFLFRDLNGGDMLLIIGDLESDRCSGKDHLARIWKYLARTGPLALLRGIVIECSTADLEDEAYLYGHMSPQHIVYELQQLRQAYNRPLDGLSIIITHTKMECIDEDPRLLILRDLRQKSAEANLGRIDFSVAVRGYTHFM</sequence>